<feature type="transmembrane region" description="Helical" evidence="1">
    <location>
        <begin position="103"/>
        <end position="123"/>
    </location>
</feature>
<keyword evidence="1" id="KW-1133">Transmembrane helix</keyword>
<organism evidence="3 4">
    <name type="scientific">Chlorobium limicola (strain DSM 245 / NBRC 103803 / 6330)</name>
    <dbReference type="NCBI Taxonomy" id="290315"/>
    <lineage>
        <taxon>Bacteria</taxon>
        <taxon>Pseudomonadati</taxon>
        <taxon>Chlorobiota</taxon>
        <taxon>Chlorobiia</taxon>
        <taxon>Chlorobiales</taxon>
        <taxon>Chlorobiaceae</taxon>
        <taxon>Chlorobium/Pelodictyon group</taxon>
        <taxon>Chlorobium</taxon>
    </lineage>
</organism>
<evidence type="ECO:0000313" key="4">
    <source>
        <dbReference type="Proteomes" id="UP000008841"/>
    </source>
</evidence>
<dbReference type="GO" id="GO:0020037">
    <property type="term" value="F:heme binding"/>
    <property type="evidence" value="ECO:0007669"/>
    <property type="project" value="InterPro"/>
</dbReference>
<dbReference type="EMBL" id="CP001097">
    <property type="protein sequence ID" value="ACD89974.1"/>
    <property type="molecule type" value="Genomic_DNA"/>
</dbReference>
<dbReference type="PANTHER" id="PTHR38034:SF1">
    <property type="entry name" value="INNER MEMBRANE PROTEIN YPJD"/>
    <property type="match status" value="1"/>
</dbReference>
<gene>
    <name evidence="3" type="ordered locus">Clim_0895</name>
</gene>
<feature type="transmembrane region" description="Helical" evidence="1">
    <location>
        <begin position="135"/>
        <end position="162"/>
    </location>
</feature>
<feature type="transmembrane region" description="Helical" evidence="1">
    <location>
        <begin position="183"/>
        <end position="208"/>
    </location>
</feature>
<dbReference type="HOGENOM" id="CLU_1014805_0_0_10"/>
<dbReference type="OrthoDB" id="597485at2"/>
<name>B3EIN3_CHLL2</name>
<keyword evidence="1" id="KW-0472">Membrane</keyword>
<dbReference type="RefSeq" id="WP_012465853.1">
    <property type="nucleotide sequence ID" value="NC_010803.1"/>
</dbReference>
<dbReference type="PANTHER" id="PTHR38034">
    <property type="entry name" value="INNER MEMBRANE PROTEIN YPJD"/>
    <property type="match status" value="1"/>
</dbReference>
<dbReference type="GO" id="GO:0017004">
    <property type="term" value="P:cytochrome complex assembly"/>
    <property type="evidence" value="ECO:0007669"/>
    <property type="project" value="InterPro"/>
</dbReference>
<feature type="transmembrane region" description="Helical" evidence="1">
    <location>
        <begin position="252"/>
        <end position="272"/>
    </location>
</feature>
<sequence length="293" mass="32507">MDSIVLNNIPLFILIQLVSLLYIVTTFLYGAHFFRDTGFAGRYKQPALALTVLTHVVYLGLLTSIEGYRLSYSTFNLMSMVALTLAITYVFIEFTTKSDKTGFFVLAFSAGAQIISSIFTAQSSGTGPAFSGLGIGVHLIAAIFGFSAIAIAGLYSFLYLLLFRQIQKNRFELLFQRLPNLEVLERLTMHAVAFGFIFLSITLFAGIIEQNASGEAISLSEPRLISLVAIWLIYGASIFVRPITGWDLKHMAYLFIGLFVFITALIMLMTIFSPSFHGLTVQFRMNHFTGSCI</sequence>
<dbReference type="Proteomes" id="UP000008841">
    <property type="component" value="Chromosome"/>
</dbReference>
<feature type="transmembrane region" description="Helical" evidence="1">
    <location>
        <begin position="46"/>
        <end position="65"/>
    </location>
</feature>
<feature type="transmembrane region" description="Helical" evidence="1">
    <location>
        <begin position="223"/>
        <end position="240"/>
    </location>
</feature>
<dbReference type="AlphaFoldDB" id="B3EIN3"/>
<evidence type="ECO:0000256" key="1">
    <source>
        <dbReference type="SAM" id="Phobius"/>
    </source>
</evidence>
<dbReference type="KEGG" id="cli:Clim_0895"/>
<evidence type="ECO:0000259" key="2">
    <source>
        <dbReference type="Pfam" id="PF01578"/>
    </source>
</evidence>
<dbReference type="InterPro" id="IPR052372">
    <property type="entry name" value="YpjD/HemX"/>
</dbReference>
<proteinExistence type="predicted"/>
<dbReference type="InterPro" id="IPR002541">
    <property type="entry name" value="Cyt_c_assembly"/>
</dbReference>
<accession>B3EIN3</accession>
<feature type="domain" description="Cytochrome c assembly protein" evidence="2">
    <location>
        <begin position="76"/>
        <end position="263"/>
    </location>
</feature>
<dbReference type="Pfam" id="PF01578">
    <property type="entry name" value="Cytochrom_C_asm"/>
    <property type="match status" value="1"/>
</dbReference>
<protein>
    <submittedName>
        <fullName evidence="3">Cytochrome c assembly protein</fullName>
    </submittedName>
</protein>
<reference evidence="3 4" key="1">
    <citation type="submission" date="2008-05" db="EMBL/GenBank/DDBJ databases">
        <title>Complete sequence of Chlorobium limicola DSM 245.</title>
        <authorList>
            <consortium name="US DOE Joint Genome Institute"/>
            <person name="Lucas S."/>
            <person name="Copeland A."/>
            <person name="Lapidus A."/>
            <person name="Glavina del Rio T."/>
            <person name="Dalin E."/>
            <person name="Tice H."/>
            <person name="Bruce D."/>
            <person name="Goodwin L."/>
            <person name="Pitluck S."/>
            <person name="Schmutz J."/>
            <person name="Larimer F."/>
            <person name="Land M."/>
            <person name="Hauser L."/>
            <person name="Kyrpides N."/>
            <person name="Ovchinnikova G."/>
            <person name="Zhao F."/>
            <person name="Li T."/>
            <person name="Liu Z."/>
            <person name="Overmann J."/>
            <person name="Bryant D.A."/>
            <person name="Richardson P."/>
        </authorList>
    </citation>
    <scope>NUCLEOTIDE SEQUENCE [LARGE SCALE GENOMIC DNA]</scope>
    <source>
        <strain evidence="4">DSM 245 / NBRC 103803 / 6330</strain>
    </source>
</reference>
<dbReference type="STRING" id="290315.Clim_0895"/>
<feature type="transmembrane region" description="Helical" evidence="1">
    <location>
        <begin position="71"/>
        <end position="91"/>
    </location>
</feature>
<feature type="transmembrane region" description="Helical" evidence="1">
    <location>
        <begin position="12"/>
        <end position="34"/>
    </location>
</feature>
<keyword evidence="1" id="KW-0812">Transmembrane</keyword>
<dbReference type="eggNOG" id="COG0755">
    <property type="taxonomic scope" value="Bacteria"/>
</dbReference>
<evidence type="ECO:0000313" key="3">
    <source>
        <dbReference type="EMBL" id="ACD89974.1"/>
    </source>
</evidence>